<dbReference type="EMBL" id="SJOL01012877">
    <property type="protein sequence ID" value="TGZ38124.1"/>
    <property type="molecule type" value="Genomic_DNA"/>
</dbReference>
<proteinExistence type="predicted"/>
<gene>
    <name evidence="2" type="ORF">CRM22_011307</name>
</gene>
<feature type="domain" description="Peptidase M60" evidence="1">
    <location>
        <begin position="1"/>
        <end position="118"/>
    </location>
</feature>
<accession>A0A4V3S7R1</accession>
<comment type="caution">
    <text evidence="2">The sequence shown here is derived from an EMBL/GenBank/DDBJ whole genome shotgun (WGS) entry which is preliminary data.</text>
</comment>
<keyword evidence="3" id="KW-1185">Reference proteome</keyword>
<organism evidence="2 3">
    <name type="scientific">Opisthorchis felineus</name>
    <dbReference type="NCBI Taxonomy" id="147828"/>
    <lineage>
        <taxon>Eukaryota</taxon>
        <taxon>Metazoa</taxon>
        <taxon>Spiralia</taxon>
        <taxon>Lophotrochozoa</taxon>
        <taxon>Platyhelminthes</taxon>
        <taxon>Trematoda</taxon>
        <taxon>Digenea</taxon>
        <taxon>Opisthorchiida</taxon>
        <taxon>Opisthorchiata</taxon>
        <taxon>Opisthorchiidae</taxon>
        <taxon>Opisthorchis</taxon>
    </lineage>
</organism>
<evidence type="ECO:0000259" key="1">
    <source>
        <dbReference type="PROSITE" id="PS51723"/>
    </source>
</evidence>
<reference evidence="2 3" key="1">
    <citation type="journal article" date="2019" name="BMC Genomics">
        <title>New insights from Opisthorchis felineus genome: update on genomics of the epidemiologically important liver flukes.</title>
        <authorList>
            <person name="Ershov N.I."/>
            <person name="Mordvinov V.A."/>
            <person name="Prokhortchouk E.B."/>
            <person name="Pakharukova M.Y."/>
            <person name="Gunbin K.V."/>
            <person name="Ustyantsev K."/>
            <person name="Genaev M.A."/>
            <person name="Blinov A.G."/>
            <person name="Mazur A."/>
            <person name="Boulygina E."/>
            <person name="Tsygankova S."/>
            <person name="Khrameeva E."/>
            <person name="Chekanov N."/>
            <person name="Fan G."/>
            <person name="Xiao A."/>
            <person name="Zhang H."/>
            <person name="Xu X."/>
            <person name="Yang H."/>
            <person name="Solovyev V."/>
            <person name="Lee S.M."/>
            <person name="Liu X."/>
            <person name="Afonnikov D.A."/>
            <person name="Skryabin K.G."/>
        </authorList>
    </citation>
    <scope>NUCLEOTIDE SEQUENCE [LARGE SCALE GENOMIC DNA]</scope>
    <source>
        <strain evidence="2">AK-0245</strain>
        <tissue evidence="2">Whole organism</tissue>
    </source>
</reference>
<dbReference type="InterPro" id="IPR031161">
    <property type="entry name" value="Peptidase_M60_dom"/>
</dbReference>
<evidence type="ECO:0000313" key="3">
    <source>
        <dbReference type="Proteomes" id="UP000308267"/>
    </source>
</evidence>
<dbReference type="PROSITE" id="PS51723">
    <property type="entry name" value="PEPTIDASE_M60"/>
    <property type="match status" value="1"/>
</dbReference>
<dbReference type="AlphaFoldDB" id="A0A4V3S7R1"/>
<protein>
    <recommendedName>
        <fullName evidence="1">Peptidase M60 domain-containing protein</fullName>
    </recommendedName>
</protein>
<evidence type="ECO:0000313" key="2">
    <source>
        <dbReference type="EMBL" id="TGZ38124.1"/>
    </source>
</evidence>
<sequence length="120" mass="13754">MQMPVGYGHSGYTIMGSIDWSHLHTLWSSSMKHGDHPGFVHEIGYYFQVGEATLLNGAELTNNIYRLIVDEINLRLKHYTGYMGTGQWSAKNYQTTLGALRKTLRKLIHWGKEVEDQNIQ</sequence>
<dbReference type="Proteomes" id="UP000308267">
    <property type="component" value="Unassembled WGS sequence"/>
</dbReference>
<dbReference type="Pfam" id="PF13402">
    <property type="entry name" value="Peptidase_M60"/>
    <property type="match status" value="1"/>
</dbReference>
<name>A0A4V3S7R1_OPIFE</name>
<feature type="non-terminal residue" evidence="2">
    <location>
        <position position="120"/>
    </location>
</feature>